<accession>Q760P9</accession>
<keyword evidence="11" id="KW-0732">Signal</keyword>
<dbReference type="GO" id="GO:0020037">
    <property type="term" value="F:heme binding"/>
    <property type="evidence" value="ECO:0007669"/>
    <property type="project" value="UniProtKB-UniRule"/>
</dbReference>
<dbReference type="GO" id="GO:0005833">
    <property type="term" value="C:hemoglobin complex"/>
    <property type="evidence" value="ECO:0007669"/>
    <property type="project" value="UniProtKB-UniRule"/>
</dbReference>
<proteinExistence type="evidence at transcript level"/>
<evidence type="ECO:0000256" key="10">
    <source>
        <dbReference type="RuleBase" id="RU000356"/>
    </source>
</evidence>
<evidence type="ECO:0000256" key="7">
    <source>
        <dbReference type="PIRNR" id="PIRNR036517"/>
    </source>
</evidence>
<evidence type="ECO:0000259" key="12">
    <source>
        <dbReference type="PROSITE" id="PS01033"/>
    </source>
</evidence>
<evidence type="ECO:0000256" key="11">
    <source>
        <dbReference type="SAM" id="SignalP"/>
    </source>
</evidence>
<keyword evidence="5 7" id="KW-0408">Iron</keyword>
<comment type="similarity">
    <text evidence="7 10">Belongs to the globin family.</text>
</comment>
<dbReference type="InterPro" id="IPR014610">
    <property type="entry name" value="Haemoglobin_extracell"/>
</dbReference>
<dbReference type="GO" id="GO:0005506">
    <property type="term" value="F:iron ion binding"/>
    <property type="evidence" value="ECO:0007669"/>
    <property type="project" value="UniProtKB-UniRule"/>
</dbReference>
<keyword evidence="3 7" id="KW-0561">Oxygen transport</keyword>
<evidence type="ECO:0000313" key="13">
    <source>
        <dbReference type="EMBL" id="BAC82448.1"/>
    </source>
</evidence>
<evidence type="ECO:0000256" key="6">
    <source>
        <dbReference type="ARBA" id="ARBA00023157"/>
    </source>
</evidence>
<dbReference type="InterPro" id="IPR009050">
    <property type="entry name" value="Globin-like_sf"/>
</dbReference>
<feature type="disulfide bond" evidence="9">
    <location>
        <begin position="23"/>
        <end position="154"/>
    </location>
</feature>
<protein>
    <recommendedName>
        <fullName evidence="7">Extracellular globin</fullName>
    </recommendedName>
</protein>
<dbReference type="InterPro" id="IPR000971">
    <property type="entry name" value="Globin"/>
</dbReference>
<feature type="binding site" description="proximal binding residue" evidence="8">
    <location>
        <position position="117"/>
    </location>
    <ligand>
        <name>heme b</name>
        <dbReference type="ChEBI" id="CHEBI:60344"/>
    </ligand>
    <ligandPart>
        <name>Fe</name>
        <dbReference type="ChEBI" id="CHEBI:18248"/>
    </ligandPart>
</feature>
<evidence type="ECO:0000256" key="8">
    <source>
        <dbReference type="PIRSR" id="PIRSR036517-1"/>
    </source>
</evidence>
<keyword evidence="4 7" id="KW-0479">Metal-binding</keyword>
<dbReference type="GO" id="GO:0005344">
    <property type="term" value="F:oxygen carrier activity"/>
    <property type="evidence" value="ECO:0007669"/>
    <property type="project" value="UniProtKB-UniRule"/>
</dbReference>
<dbReference type="InterPro" id="IPR044399">
    <property type="entry name" value="Mb-like_M"/>
</dbReference>
<evidence type="ECO:0000256" key="2">
    <source>
        <dbReference type="ARBA" id="ARBA00022617"/>
    </source>
</evidence>
<dbReference type="GO" id="GO:0005576">
    <property type="term" value="C:extracellular region"/>
    <property type="evidence" value="ECO:0007669"/>
    <property type="project" value="UniProtKB-UniRule"/>
</dbReference>
<evidence type="ECO:0000256" key="4">
    <source>
        <dbReference type="ARBA" id="ARBA00022723"/>
    </source>
</evidence>
<dbReference type="PIRSF" id="PIRSF036517">
    <property type="entry name" value="Ext_hemo"/>
    <property type="match status" value="1"/>
</dbReference>
<evidence type="ECO:0000256" key="3">
    <source>
        <dbReference type="ARBA" id="ARBA00022621"/>
    </source>
</evidence>
<feature type="domain" description="Globin" evidence="12">
    <location>
        <begin position="22"/>
        <end position="167"/>
    </location>
</feature>
<dbReference type="SUPFAM" id="SSF46458">
    <property type="entry name" value="Globin-like"/>
    <property type="match status" value="1"/>
</dbReference>
<dbReference type="Gene3D" id="1.10.490.10">
    <property type="entry name" value="Globins"/>
    <property type="match status" value="1"/>
</dbReference>
<organism evidence="13">
    <name type="scientific">Macrobdella decora</name>
    <name type="common">North American leech</name>
    <dbReference type="NCBI Taxonomy" id="6405"/>
    <lineage>
        <taxon>Eukaryota</taxon>
        <taxon>Metazoa</taxon>
        <taxon>Spiralia</taxon>
        <taxon>Lophotrochozoa</taxon>
        <taxon>Annelida</taxon>
        <taxon>Clitellata</taxon>
        <taxon>Hirudinea</taxon>
        <taxon>Hirudinida</taxon>
        <taxon>Hirudiniformes</taxon>
        <taxon>Hirudinidae</taxon>
        <taxon>Macrobdella</taxon>
    </lineage>
</organism>
<dbReference type="EMBL" id="AB118641">
    <property type="protein sequence ID" value="BAC82448.1"/>
    <property type="molecule type" value="mRNA"/>
</dbReference>
<dbReference type="InterPro" id="IPR012292">
    <property type="entry name" value="Globin/Proto"/>
</dbReference>
<keyword evidence="2 7" id="KW-0349">Heme</keyword>
<feature type="chain" id="PRO_5004286915" description="Extracellular globin" evidence="11">
    <location>
        <begin position="19"/>
        <end position="168"/>
    </location>
</feature>
<sequence>MLKLSVIFGFVLIGTIYATDEECSSADGHKVLEDWTHLWEDSDASFKVEFAKSVLLKLIEKHPEAKALFHEVGVEDPSSGEFEAHVLRIFNSLDLLITLLPNREGLKAASEHLGQQHAVRHGVVGTHFKTFLSVLLDSLDHLLDDFHLFAWKSCLKTLTKGIVDAVPQ</sequence>
<evidence type="ECO:0000256" key="9">
    <source>
        <dbReference type="PIRSR" id="PIRSR036517-2"/>
    </source>
</evidence>
<dbReference type="Pfam" id="PF00042">
    <property type="entry name" value="Globin"/>
    <property type="match status" value="1"/>
</dbReference>
<gene>
    <name evidence="13" type="primary">HbC</name>
</gene>
<name>Q760P9_MACDE</name>
<keyword evidence="1 7" id="KW-0813">Transport</keyword>
<dbReference type="CDD" id="cd01040">
    <property type="entry name" value="Mb-like"/>
    <property type="match status" value="1"/>
</dbReference>
<dbReference type="GO" id="GO:0019825">
    <property type="term" value="F:oxygen binding"/>
    <property type="evidence" value="ECO:0007669"/>
    <property type="project" value="UniProtKB-UniRule"/>
</dbReference>
<keyword evidence="6 9" id="KW-1015">Disulfide bond</keyword>
<evidence type="ECO:0000256" key="1">
    <source>
        <dbReference type="ARBA" id="ARBA00022448"/>
    </source>
</evidence>
<dbReference type="PROSITE" id="PS01033">
    <property type="entry name" value="GLOBIN"/>
    <property type="match status" value="1"/>
</dbReference>
<feature type="signal peptide" evidence="11">
    <location>
        <begin position="1"/>
        <end position="18"/>
    </location>
</feature>
<reference evidence="13" key="1">
    <citation type="journal article" date="2003" name="J. Protein Chem.">
        <title>Globin and linker sequences of the giant extracellular hemoglobin from the leech Macrobdella decora.</title>
        <authorList>
            <person name="Suzuki T."/>
            <person name="Vinogradov S."/>
        </authorList>
    </citation>
    <scope>NUCLEOTIDE SEQUENCE</scope>
</reference>
<dbReference type="AlphaFoldDB" id="Q760P9"/>
<evidence type="ECO:0000256" key="5">
    <source>
        <dbReference type="ARBA" id="ARBA00023004"/>
    </source>
</evidence>